<keyword evidence="1" id="KW-0812">Transmembrane</keyword>
<dbReference type="GO" id="GO:0000271">
    <property type="term" value="P:polysaccharide biosynthetic process"/>
    <property type="evidence" value="ECO:0007669"/>
    <property type="project" value="TreeGrafter"/>
</dbReference>
<sequence length="364" mass="42780">MQYIKQLDSIRAVAVLLVIVSHWLPKQNILNSIPNGQIGVDIFFVLSGFLISKILFDNRDKAIALGQPVSNVLKGFYIRRSLRIFPIYYLTIIVVYIAADSTNTSIKDALVYYLTYTSNFYFFNRQAWDGILSHMWSLAVEEQYYLIWPWLVLLVRKKYILPIIFIFIAIGIGSQLWLHGVKMSRILTFTCFDAFGIGSLLAWGITYKKEKMIFYYNRLRIIAVIAFLYFIWGVTTKQWMVVSIRTTVSMITVWLICYIYLYHQTEKLRGKLILNNPMLIFLGKISYGIYLYHNIVPKLVVKKYIDVYVNPLLPDFFNVKYKTLLLLAENGMSVVLISWLSFMLIEKRFLMLKKRFNYITKKDH</sequence>
<dbReference type="InterPro" id="IPR002656">
    <property type="entry name" value="Acyl_transf_3_dom"/>
</dbReference>
<feature type="transmembrane region" description="Helical" evidence="1">
    <location>
        <begin position="273"/>
        <end position="292"/>
    </location>
</feature>
<keyword evidence="1" id="KW-1133">Transmembrane helix</keyword>
<dbReference type="RefSeq" id="WP_089372958.1">
    <property type="nucleotide sequence ID" value="NZ_BMEP01000005.1"/>
</dbReference>
<dbReference type="GO" id="GO:0016787">
    <property type="term" value="F:hydrolase activity"/>
    <property type="evidence" value="ECO:0007669"/>
    <property type="project" value="UniProtKB-KW"/>
</dbReference>
<dbReference type="GO" id="GO:0016747">
    <property type="term" value="F:acyltransferase activity, transferring groups other than amino-acyl groups"/>
    <property type="evidence" value="ECO:0007669"/>
    <property type="project" value="InterPro"/>
</dbReference>
<evidence type="ECO:0000259" key="2">
    <source>
        <dbReference type="Pfam" id="PF01757"/>
    </source>
</evidence>
<dbReference type="Pfam" id="PF01757">
    <property type="entry name" value="Acyl_transf_3"/>
    <property type="match status" value="1"/>
</dbReference>
<feature type="transmembrane region" description="Helical" evidence="1">
    <location>
        <begin position="36"/>
        <end position="56"/>
    </location>
</feature>
<accession>A0A239BR73</accession>
<feature type="transmembrane region" description="Helical" evidence="1">
    <location>
        <begin position="184"/>
        <end position="203"/>
    </location>
</feature>
<evidence type="ECO:0000313" key="4">
    <source>
        <dbReference type="Proteomes" id="UP000198379"/>
    </source>
</evidence>
<dbReference type="PANTHER" id="PTHR23028">
    <property type="entry name" value="ACETYLTRANSFERASE"/>
    <property type="match status" value="1"/>
</dbReference>
<dbReference type="InterPro" id="IPR050879">
    <property type="entry name" value="Acyltransferase_3"/>
</dbReference>
<keyword evidence="3" id="KW-0808">Transferase</keyword>
<dbReference type="AlphaFoldDB" id="A0A239BR73"/>
<feature type="transmembrane region" description="Helical" evidence="1">
    <location>
        <begin position="215"/>
        <end position="232"/>
    </location>
</feature>
<dbReference type="Proteomes" id="UP000198379">
    <property type="component" value="Unassembled WGS sequence"/>
</dbReference>
<evidence type="ECO:0000256" key="1">
    <source>
        <dbReference type="SAM" id="Phobius"/>
    </source>
</evidence>
<feature type="transmembrane region" description="Helical" evidence="1">
    <location>
        <begin position="77"/>
        <end position="98"/>
    </location>
</feature>
<dbReference type="GO" id="GO:0016020">
    <property type="term" value="C:membrane"/>
    <property type="evidence" value="ECO:0007669"/>
    <property type="project" value="TreeGrafter"/>
</dbReference>
<keyword evidence="1" id="KW-0472">Membrane</keyword>
<proteinExistence type="predicted"/>
<protein>
    <submittedName>
        <fullName evidence="3">Peptidoglycan/LPS O-acetylase OafA/YrhL, contains acyltransferase and SGNH-hydrolase domains</fullName>
    </submittedName>
</protein>
<feature type="transmembrane region" description="Helical" evidence="1">
    <location>
        <begin position="159"/>
        <end position="178"/>
    </location>
</feature>
<feature type="transmembrane region" description="Helical" evidence="1">
    <location>
        <begin position="238"/>
        <end position="261"/>
    </location>
</feature>
<dbReference type="EMBL" id="FZNY01000006">
    <property type="protein sequence ID" value="SNS10152.1"/>
    <property type="molecule type" value="Genomic_DNA"/>
</dbReference>
<feature type="transmembrane region" description="Helical" evidence="1">
    <location>
        <begin position="324"/>
        <end position="345"/>
    </location>
</feature>
<feature type="domain" description="Acyltransferase 3" evidence="2">
    <location>
        <begin position="5"/>
        <end position="310"/>
    </location>
</feature>
<keyword evidence="3" id="KW-0378">Hydrolase</keyword>
<dbReference type="OrthoDB" id="290051at2"/>
<name>A0A239BR73_9FLAO</name>
<keyword evidence="4" id="KW-1185">Reference proteome</keyword>
<reference evidence="3 4" key="1">
    <citation type="submission" date="2017-06" db="EMBL/GenBank/DDBJ databases">
        <authorList>
            <person name="Kim H.J."/>
            <person name="Triplett B.A."/>
        </authorList>
    </citation>
    <scope>NUCLEOTIDE SEQUENCE [LARGE SCALE GENOMIC DNA]</scope>
    <source>
        <strain evidence="3 4">DSM 25597</strain>
    </source>
</reference>
<gene>
    <name evidence="3" type="ORF">SAMN06265376_106363</name>
</gene>
<feature type="transmembrane region" description="Helical" evidence="1">
    <location>
        <begin position="7"/>
        <end position="24"/>
    </location>
</feature>
<organism evidence="3 4">
    <name type="scientific">Dokdonia pacifica</name>
    <dbReference type="NCBI Taxonomy" id="1627892"/>
    <lineage>
        <taxon>Bacteria</taxon>
        <taxon>Pseudomonadati</taxon>
        <taxon>Bacteroidota</taxon>
        <taxon>Flavobacteriia</taxon>
        <taxon>Flavobacteriales</taxon>
        <taxon>Flavobacteriaceae</taxon>
        <taxon>Dokdonia</taxon>
    </lineage>
</organism>
<dbReference type="PANTHER" id="PTHR23028:SF53">
    <property type="entry name" value="ACYL_TRANSF_3 DOMAIN-CONTAINING PROTEIN"/>
    <property type="match status" value="1"/>
</dbReference>
<keyword evidence="3" id="KW-0012">Acyltransferase</keyword>
<evidence type="ECO:0000313" key="3">
    <source>
        <dbReference type="EMBL" id="SNS10152.1"/>
    </source>
</evidence>